<evidence type="ECO:0000313" key="2">
    <source>
        <dbReference type="Proteomes" id="UP000092668"/>
    </source>
</evidence>
<dbReference type="EMBL" id="LFOE01000001">
    <property type="protein sequence ID" value="OBY33504.1"/>
    <property type="molecule type" value="Genomic_DNA"/>
</dbReference>
<dbReference type="RefSeq" id="WP_065286777.1">
    <property type="nucleotide sequence ID" value="NZ_LFOE01000001.1"/>
</dbReference>
<organism evidence="1 2">
    <name type="scientific">Mycolicibacter kumamotonensis</name>
    <dbReference type="NCBI Taxonomy" id="354243"/>
    <lineage>
        <taxon>Bacteria</taxon>
        <taxon>Bacillati</taxon>
        <taxon>Actinomycetota</taxon>
        <taxon>Actinomycetes</taxon>
        <taxon>Mycobacteriales</taxon>
        <taxon>Mycobacteriaceae</taxon>
        <taxon>Mycolicibacter</taxon>
    </lineage>
</organism>
<accession>A0A1B8SLC4</accession>
<dbReference type="AlphaFoldDB" id="A0A1B8SLC4"/>
<protein>
    <submittedName>
        <fullName evidence="1">Uncharacterized protein</fullName>
    </submittedName>
</protein>
<name>A0A1B8SLC4_9MYCO</name>
<evidence type="ECO:0000313" key="1">
    <source>
        <dbReference type="EMBL" id="OBY33504.1"/>
    </source>
</evidence>
<keyword evidence="2" id="KW-1185">Reference proteome</keyword>
<dbReference type="Proteomes" id="UP000092668">
    <property type="component" value="Unassembled WGS sequence"/>
</dbReference>
<reference evidence="1 2" key="1">
    <citation type="submission" date="2015-06" db="EMBL/GenBank/DDBJ databases">
        <title>Genome sequence of Mycobacterium kumamotonense strain Roo.</title>
        <authorList>
            <person name="Greninger A.L."/>
            <person name="Cunningham G."/>
            <person name="Miller S."/>
        </authorList>
    </citation>
    <scope>NUCLEOTIDE SEQUENCE [LARGE SCALE GENOMIC DNA]</scope>
    <source>
        <strain evidence="1 2">Roo</strain>
    </source>
</reference>
<proteinExistence type="predicted"/>
<sequence>MSSEPEIVETQLTLHFGATLSVTTTANGFSDFIKPAASFSTKWKGIPSEDQVKLATQFIQHSVLGPTLDDIIATAQQRLIEARRGR</sequence>
<comment type="caution">
    <text evidence="1">The sequence shown here is derived from an EMBL/GenBank/DDBJ whole genome shotgun (WGS) entry which is preliminary data.</text>
</comment>
<gene>
    <name evidence="1" type="ORF">ACT18_00745</name>
</gene>